<name>A0A0N4UXV7_ENTVE</name>
<dbReference type="EMBL" id="UXUI01007316">
    <property type="protein sequence ID" value="VDD86951.1"/>
    <property type="molecule type" value="Genomic_DNA"/>
</dbReference>
<reference evidence="1 2" key="2">
    <citation type="submission" date="2018-10" db="EMBL/GenBank/DDBJ databases">
        <authorList>
            <consortium name="Pathogen Informatics"/>
        </authorList>
    </citation>
    <scope>NUCLEOTIDE SEQUENCE [LARGE SCALE GENOMIC DNA]</scope>
</reference>
<reference evidence="3" key="1">
    <citation type="submission" date="2017-02" db="UniProtKB">
        <authorList>
            <consortium name="WormBaseParasite"/>
        </authorList>
    </citation>
    <scope>IDENTIFICATION</scope>
</reference>
<evidence type="ECO:0000313" key="2">
    <source>
        <dbReference type="Proteomes" id="UP000274131"/>
    </source>
</evidence>
<evidence type="ECO:0000313" key="3">
    <source>
        <dbReference type="WBParaSite" id="EVEC_0000238601-mRNA-1"/>
    </source>
</evidence>
<gene>
    <name evidence="1" type="ORF">EVEC_LOCUS2094</name>
</gene>
<evidence type="ECO:0000313" key="1">
    <source>
        <dbReference type="EMBL" id="VDD86951.1"/>
    </source>
</evidence>
<proteinExistence type="predicted"/>
<dbReference type="WBParaSite" id="EVEC_0000238601-mRNA-1">
    <property type="protein sequence ID" value="EVEC_0000238601-mRNA-1"/>
    <property type="gene ID" value="EVEC_0000238601"/>
</dbReference>
<keyword evidence="2" id="KW-1185">Reference proteome</keyword>
<accession>A0A0N4UXV7</accession>
<sequence length="212" mass="23756">MDGTGLIYHPTATVWSNSVYAKRPRTLNEEFRIPLLEAPEITSALEIQNQEAALLKSLVLKDLGILKFPILQNCDPFTPTYPSSLSTLPSAMLPQATITPHALEENPSSSLCKTHSGSLKLSPDSCFTPVTSQNTPLKPEFKNLANFSVDQLLRNSSCEDKLNYEWKKSLKTVRETHYVSKRKQRTVYCSNQTQALEKAFKVQQYVVGTSTF</sequence>
<organism evidence="3">
    <name type="scientific">Enterobius vermicularis</name>
    <name type="common">Human pinworm</name>
    <dbReference type="NCBI Taxonomy" id="51028"/>
    <lineage>
        <taxon>Eukaryota</taxon>
        <taxon>Metazoa</taxon>
        <taxon>Ecdysozoa</taxon>
        <taxon>Nematoda</taxon>
        <taxon>Chromadorea</taxon>
        <taxon>Rhabditida</taxon>
        <taxon>Spirurina</taxon>
        <taxon>Oxyuridomorpha</taxon>
        <taxon>Oxyuroidea</taxon>
        <taxon>Oxyuridae</taxon>
        <taxon>Enterobius</taxon>
    </lineage>
</organism>
<dbReference type="AlphaFoldDB" id="A0A0N4UXV7"/>
<dbReference type="Proteomes" id="UP000274131">
    <property type="component" value="Unassembled WGS sequence"/>
</dbReference>
<protein>
    <submittedName>
        <fullName evidence="3">Homeobox domain-containing protein</fullName>
    </submittedName>
</protein>